<comment type="similarity">
    <text evidence="5 23">Belongs to the folylpolyglutamate synthase family.</text>
</comment>
<evidence type="ECO:0000313" key="27">
    <source>
        <dbReference type="Proteomes" id="UP000294546"/>
    </source>
</evidence>
<dbReference type="GO" id="GO:0046872">
    <property type="term" value="F:metal ion binding"/>
    <property type="evidence" value="ECO:0007669"/>
    <property type="project" value="UniProtKB-KW"/>
</dbReference>
<evidence type="ECO:0000256" key="21">
    <source>
        <dbReference type="ARBA" id="ARBA00049035"/>
    </source>
</evidence>
<comment type="catalytic activity">
    <reaction evidence="21">
        <text>(6R)-5,10-methylenetetrahydrofolyl-(gamma-L-Glu)(n) + L-glutamate + ATP = (6R)-5,10-methylenetetrahydrofolyl-(gamma-L-Glu)(n+1) + ADP + phosphate + H(+)</text>
        <dbReference type="Rhea" id="RHEA:51912"/>
        <dbReference type="Rhea" id="RHEA-COMP:13257"/>
        <dbReference type="Rhea" id="RHEA-COMP:13258"/>
        <dbReference type="ChEBI" id="CHEBI:15378"/>
        <dbReference type="ChEBI" id="CHEBI:29985"/>
        <dbReference type="ChEBI" id="CHEBI:30616"/>
        <dbReference type="ChEBI" id="CHEBI:43474"/>
        <dbReference type="ChEBI" id="CHEBI:136572"/>
        <dbReference type="ChEBI" id="CHEBI:456216"/>
        <dbReference type="EC" id="6.3.2.17"/>
    </reaction>
</comment>
<comment type="function">
    <text evidence="2">Functions in two distinct reactions of the de novo folate biosynthetic pathway. Catalyzes the addition of a glutamate residue to dihydropteroate (7,8-dihydropteroate or H2Pte) to form dihydrofolate (7,8-dihydrofolate monoglutamate or H2Pte-Glu). Also catalyzes successive additions of L-glutamate to tetrahydrofolate or 10-formyltetrahydrofolate or 5,10-methylenetetrahydrofolate, leading to folylpolyglutamate derivatives.</text>
</comment>
<dbReference type="GO" id="GO:0005737">
    <property type="term" value="C:cytoplasm"/>
    <property type="evidence" value="ECO:0007669"/>
    <property type="project" value="TreeGrafter"/>
</dbReference>
<evidence type="ECO:0000256" key="8">
    <source>
        <dbReference type="ARBA" id="ARBA00013025"/>
    </source>
</evidence>
<dbReference type="UniPathway" id="UPA00077">
    <property type="reaction ID" value="UER00157"/>
</dbReference>
<dbReference type="PANTHER" id="PTHR11136:SF0">
    <property type="entry name" value="DIHYDROFOLATE SYNTHETASE-RELATED"/>
    <property type="match status" value="1"/>
</dbReference>
<dbReference type="EC" id="6.3.2.17" evidence="8"/>
<dbReference type="EMBL" id="SMFU01000007">
    <property type="protein sequence ID" value="TCK09435.1"/>
    <property type="molecule type" value="Genomic_DNA"/>
</dbReference>
<evidence type="ECO:0000256" key="12">
    <source>
        <dbReference type="ARBA" id="ARBA00022741"/>
    </source>
</evidence>
<dbReference type="GO" id="GO:0046654">
    <property type="term" value="P:tetrahydrofolate biosynthetic process"/>
    <property type="evidence" value="ECO:0007669"/>
    <property type="project" value="UniProtKB-UniPathway"/>
</dbReference>
<evidence type="ECO:0000256" key="18">
    <source>
        <dbReference type="ARBA" id="ARBA00032510"/>
    </source>
</evidence>
<dbReference type="FunFam" id="3.40.1190.10:FF:000004">
    <property type="entry name" value="Dihydrofolate synthase/folylpolyglutamate synthase"/>
    <property type="match status" value="1"/>
</dbReference>
<evidence type="ECO:0000256" key="3">
    <source>
        <dbReference type="ARBA" id="ARBA00004799"/>
    </source>
</evidence>
<dbReference type="PROSITE" id="PS01011">
    <property type="entry name" value="FOLYLPOLYGLU_SYNT_1"/>
    <property type="match status" value="1"/>
</dbReference>
<evidence type="ECO:0000256" key="4">
    <source>
        <dbReference type="ARBA" id="ARBA00005150"/>
    </source>
</evidence>
<dbReference type="Proteomes" id="UP000294546">
    <property type="component" value="Unassembled WGS sequence"/>
</dbReference>
<evidence type="ECO:0000256" key="6">
    <source>
        <dbReference type="ARBA" id="ARBA00011245"/>
    </source>
</evidence>
<dbReference type="Gene3D" id="3.90.190.20">
    <property type="entry name" value="Mur ligase, C-terminal domain"/>
    <property type="match status" value="1"/>
</dbReference>
<dbReference type="OrthoDB" id="9809356at2"/>
<feature type="domain" description="Mur ligase C-terminal" evidence="24">
    <location>
        <begin position="289"/>
        <end position="411"/>
    </location>
</feature>
<gene>
    <name evidence="26" type="ORF">CLV83_1545</name>
</gene>
<dbReference type="InterPro" id="IPR036615">
    <property type="entry name" value="Mur_ligase_C_dom_sf"/>
</dbReference>
<dbReference type="GO" id="GO:0008841">
    <property type="term" value="F:dihydrofolate synthase activity"/>
    <property type="evidence" value="ECO:0007669"/>
    <property type="project" value="UniProtKB-EC"/>
</dbReference>
<dbReference type="AlphaFoldDB" id="A0A4R1GQV7"/>
<evidence type="ECO:0000256" key="2">
    <source>
        <dbReference type="ARBA" id="ARBA00002714"/>
    </source>
</evidence>
<protein>
    <recommendedName>
        <fullName evidence="9">Dihydrofolate synthase/folylpolyglutamate synthase</fullName>
        <ecNumber evidence="7">6.3.2.12</ecNumber>
        <ecNumber evidence="8">6.3.2.17</ecNumber>
    </recommendedName>
    <alternativeName>
        <fullName evidence="18">Folylpoly-gamma-glutamate synthetase-dihydrofolate synthetase</fullName>
    </alternativeName>
    <alternativeName>
        <fullName evidence="16">Folylpolyglutamate synthetase</fullName>
    </alternativeName>
    <alternativeName>
        <fullName evidence="17">Tetrahydrofolylpolyglutamate synthase</fullName>
    </alternativeName>
</protein>
<evidence type="ECO:0000256" key="5">
    <source>
        <dbReference type="ARBA" id="ARBA00008276"/>
    </source>
</evidence>
<evidence type="ECO:0000256" key="23">
    <source>
        <dbReference type="PIRNR" id="PIRNR001563"/>
    </source>
</evidence>
<dbReference type="InterPro" id="IPR036565">
    <property type="entry name" value="Mur-like_cat_sf"/>
</dbReference>
<evidence type="ECO:0000256" key="17">
    <source>
        <dbReference type="ARBA" id="ARBA00030592"/>
    </source>
</evidence>
<evidence type="ECO:0000256" key="14">
    <source>
        <dbReference type="ARBA" id="ARBA00022842"/>
    </source>
</evidence>
<dbReference type="PIRSF" id="PIRSF001563">
    <property type="entry name" value="Folylpolyglu_synth"/>
    <property type="match status" value="1"/>
</dbReference>
<dbReference type="Gene3D" id="3.40.1190.10">
    <property type="entry name" value="Mur-like, catalytic domain"/>
    <property type="match status" value="1"/>
</dbReference>
<comment type="catalytic activity">
    <reaction evidence="20">
        <text>10-formyltetrahydrofolyl-(gamma-L-Glu)(n) + L-glutamate + ATP = 10-formyltetrahydrofolyl-(gamma-L-Glu)(n+1) + ADP + phosphate + H(+)</text>
        <dbReference type="Rhea" id="RHEA:51904"/>
        <dbReference type="Rhea" id="RHEA-COMP:13088"/>
        <dbReference type="Rhea" id="RHEA-COMP:14300"/>
        <dbReference type="ChEBI" id="CHEBI:15378"/>
        <dbReference type="ChEBI" id="CHEBI:29985"/>
        <dbReference type="ChEBI" id="CHEBI:30616"/>
        <dbReference type="ChEBI" id="CHEBI:43474"/>
        <dbReference type="ChEBI" id="CHEBI:134413"/>
        <dbReference type="ChEBI" id="CHEBI:456216"/>
        <dbReference type="EC" id="6.3.2.17"/>
    </reaction>
</comment>
<keyword evidence="15" id="KW-0289">Folate biosynthesis</keyword>
<dbReference type="SUPFAM" id="SSF53623">
    <property type="entry name" value="MurD-like peptide ligases, catalytic domain"/>
    <property type="match status" value="1"/>
</dbReference>
<comment type="pathway">
    <text evidence="4">Cofactor biosynthesis; tetrahydrofolylpolyglutamate biosynthesis.</text>
</comment>
<evidence type="ECO:0000256" key="7">
    <source>
        <dbReference type="ARBA" id="ARBA00013023"/>
    </source>
</evidence>
<dbReference type="Pfam" id="PF08245">
    <property type="entry name" value="Mur_ligase_M"/>
    <property type="match status" value="1"/>
</dbReference>
<keyword evidence="14" id="KW-0460">Magnesium</keyword>
<comment type="catalytic activity">
    <reaction evidence="19">
        <text>(6S)-5,6,7,8-tetrahydrofolyl-(gamma-L-Glu)(n) + L-glutamate + ATP = (6S)-5,6,7,8-tetrahydrofolyl-(gamma-L-Glu)(n+1) + ADP + phosphate + H(+)</text>
        <dbReference type="Rhea" id="RHEA:10580"/>
        <dbReference type="Rhea" id="RHEA-COMP:14738"/>
        <dbReference type="Rhea" id="RHEA-COMP:14740"/>
        <dbReference type="ChEBI" id="CHEBI:15378"/>
        <dbReference type="ChEBI" id="CHEBI:29985"/>
        <dbReference type="ChEBI" id="CHEBI:30616"/>
        <dbReference type="ChEBI" id="CHEBI:43474"/>
        <dbReference type="ChEBI" id="CHEBI:141005"/>
        <dbReference type="ChEBI" id="CHEBI:456216"/>
        <dbReference type="EC" id="6.3.2.17"/>
    </reaction>
</comment>
<dbReference type="InterPro" id="IPR004101">
    <property type="entry name" value="Mur_ligase_C"/>
</dbReference>
<keyword evidence="10 23" id="KW-0436">Ligase</keyword>
<accession>A0A4R1GQV7</accession>
<evidence type="ECO:0000256" key="20">
    <source>
        <dbReference type="ARBA" id="ARBA00047808"/>
    </source>
</evidence>
<dbReference type="NCBIfam" id="NF008101">
    <property type="entry name" value="PRK10846.1"/>
    <property type="match status" value="1"/>
</dbReference>
<comment type="caution">
    <text evidence="26">The sequence shown here is derived from an EMBL/GenBank/DDBJ whole genome shotgun (WGS) entry which is preliminary data.</text>
</comment>
<evidence type="ECO:0000256" key="10">
    <source>
        <dbReference type="ARBA" id="ARBA00022598"/>
    </source>
</evidence>
<evidence type="ECO:0000256" key="19">
    <source>
        <dbReference type="ARBA" id="ARBA00047493"/>
    </source>
</evidence>
<dbReference type="SUPFAM" id="SSF53244">
    <property type="entry name" value="MurD-like peptide ligases, peptide-binding domain"/>
    <property type="match status" value="1"/>
</dbReference>
<keyword evidence="11" id="KW-0479">Metal-binding</keyword>
<dbReference type="GO" id="GO:0004326">
    <property type="term" value="F:tetrahydrofolylpolyglutamate synthase activity"/>
    <property type="evidence" value="ECO:0007669"/>
    <property type="project" value="UniProtKB-EC"/>
</dbReference>
<dbReference type="GO" id="GO:0005524">
    <property type="term" value="F:ATP binding"/>
    <property type="evidence" value="ECO:0007669"/>
    <property type="project" value="UniProtKB-KW"/>
</dbReference>
<dbReference type="PANTHER" id="PTHR11136">
    <property type="entry name" value="FOLYLPOLYGLUTAMATE SYNTHASE-RELATED"/>
    <property type="match status" value="1"/>
</dbReference>
<sequence>MYADFPDTLDAWLARIEACHPSEIDLGLDRIRQVAERLELDLGSSKVVTVAGTNGKGSTVTLLDSILRQAGYTTGVYTSPHFLRYNERIRIEGEEASDASICEAFVRIEQARGDISLTYFEYGTLAALLCFEKASPDVLLLEVGLGGRLDAVNIVDSDVAVITSIAIDHADWLGNDRVQIGREKAGVLRAGKPLVCGDPNPPASVRESADAGGARLLVKGEEFGFSGTDAAWSWRGVDRSGSSLDYRDLTVPELPLTNAATVLQVLALLDVNLTREQINAGLGAAKMTGRMQRLQLAGNGCACVLDVAHNPEAAGYLATWLEGHPAGGDTHVVLGMLADKDIAAVMALLAPQVDHWYLASLIGPRAASSVQLQALLPEGQSSACYDDVAAALEAAQKRMHPGDRLVVAGSFFTVSDALAALKLEG</sequence>
<dbReference type="InterPro" id="IPR013221">
    <property type="entry name" value="Mur_ligase_cen"/>
</dbReference>
<dbReference type="GO" id="GO:0046656">
    <property type="term" value="P:folic acid biosynthetic process"/>
    <property type="evidence" value="ECO:0007669"/>
    <property type="project" value="UniProtKB-KW"/>
</dbReference>
<keyword evidence="27" id="KW-1185">Reference proteome</keyword>
<evidence type="ECO:0000259" key="25">
    <source>
        <dbReference type="Pfam" id="PF08245"/>
    </source>
</evidence>
<evidence type="ECO:0000256" key="13">
    <source>
        <dbReference type="ARBA" id="ARBA00022840"/>
    </source>
</evidence>
<evidence type="ECO:0000256" key="16">
    <source>
        <dbReference type="ARBA" id="ARBA00030048"/>
    </source>
</evidence>
<dbReference type="InterPro" id="IPR018109">
    <property type="entry name" value="Folylpolyglutamate_synth_CS"/>
</dbReference>
<keyword evidence="13 23" id="KW-0067">ATP-binding</keyword>
<evidence type="ECO:0000313" key="26">
    <source>
        <dbReference type="EMBL" id="TCK09435.1"/>
    </source>
</evidence>
<comment type="cofactor">
    <cofactor evidence="1">
        <name>Mg(2+)</name>
        <dbReference type="ChEBI" id="CHEBI:18420"/>
    </cofactor>
</comment>
<dbReference type="NCBIfam" id="TIGR01499">
    <property type="entry name" value="folC"/>
    <property type="match status" value="1"/>
</dbReference>
<dbReference type="Pfam" id="PF02875">
    <property type="entry name" value="Mur_ligase_C"/>
    <property type="match status" value="1"/>
</dbReference>
<evidence type="ECO:0000259" key="24">
    <source>
        <dbReference type="Pfam" id="PF02875"/>
    </source>
</evidence>
<evidence type="ECO:0000256" key="15">
    <source>
        <dbReference type="ARBA" id="ARBA00022909"/>
    </source>
</evidence>
<comment type="subunit">
    <text evidence="6">Monomer.</text>
</comment>
<evidence type="ECO:0000256" key="9">
    <source>
        <dbReference type="ARBA" id="ARBA00019357"/>
    </source>
</evidence>
<feature type="domain" description="Mur ligase central" evidence="25">
    <location>
        <begin position="50"/>
        <end position="175"/>
    </location>
</feature>
<comment type="pathway">
    <text evidence="3">Cofactor biosynthesis; tetrahydrofolate biosynthesis; 7,8-dihydrofolate from 2-amino-4-hydroxy-6-hydroxymethyl-7,8-dihydropteridine diphosphate and 4-aminobenzoate: step 2/2.</text>
</comment>
<proteinExistence type="inferred from homology"/>
<comment type="catalytic activity">
    <reaction evidence="22">
        <text>7,8-dihydropteroate + L-glutamate + ATP = 7,8-dihydrofolate + ADP + phosphate + H(+)</text>
        <dbReference type="Rhea" id="RHEA:23584"/>
        <dbReference type="ChEBI" id="CHEBI:15378"/>
        <dbReference type="ChEBI" id="CHEBI:17839"/>
        <dbReference type="ChEBI" id="CHEBI:29985"/>
        <dbReference type="ChEBI" id="CHEBI:30616"/>
        <dbReference type="ChEBI" id="CHEBI:43474"/>
        <dbReference type="ChEBI" id="CHEBI:57451"/>
        <dbReference type="ChEBI" id="CHEBI:456216"/>
        <dbReference type="EC" id="6.3.2.12"/>
    </reaction>
</comment>
<evidence type="ECO:0000256" key="22">
    <source>
        <dbReference type="ARBA" id="ARBA00049161"/>
    </source>
</evidence>
<name>A0A4R1GQV7_9GAMM</name>
<keyword evidence="12 23" id="KW-0547">Nucleotide-binding</keyword>
<evidence type="ECO:0000256" key="1">
    <source>
        <dbReference type="ARBA" id="ARBA00001946"/>
    </source>
</evidence>
<organism evidence="26 27">
    <name type="scientific">Marinobacterium mangrovicola</name>
    <dbReference type="NCBI Taxonomy" id="1476959"/>
    <lineage>
        <taxon>Bacteria</taxon>
        <taxon>Pseudomonadati</taxon>
        <taxon>Pseudomonadota</taxon>
        <taxon>Gammaproteobacteria</taxon>
        <taxon>Oceanospirillales</taxon>
        <taxon>Oceanospirillaceae</taxon>
        <taxon>Marinobacterium</taxon>
    </lineage>
</organism>
<evidence type="ECO:0000256" key="11">
    <source>
        <dbReference type="ARBA" id="ARBA00022723"/>
    </source>
</evidence>
<reference evidence="26 27" key="1">
    <citation type="submission" date="2019-03" db="EMBL/GenBank/DDBJ databases">
        <title>Genomic Encyclopedia of Archaeal and Bacterial Type Strains, Phase II (KMG-II): from individual species to whole genera.</title>
        <authorList>
            <person name="Goeker M."/>
        </authorList>
    </citation>
    <scope>NUCLEOTIDE SEQUENCE [LARGE SCALE GENOMIC DNA]</scope>
    <source>
        <strain evidence="26 27">DSM 27697</strain>
    </source>
</reference>
<dbReference type="InterPro" id="IPR001645">
    <property type="entry name" value="Folylpolyglutamate_synth"/>
</dbReference>
<dbReference type="EC" id="6.3.2.12" evidence="7"/>